<protein>
    <submittedName>
        <fullName evidence="1">Uncharacterized protein</fullName>
    </submittedName>
</protein>
<reference evidence="1" key="1">
    <citation type="submission" date="2021-08" db="EMBL/GenBank/DDBJ databases">
        <title>Prevotella lacticifex sp. nov., isolated from rumen of cow.</title>
        <authorList>
            <person name="Shinkai T."/>
            <person name="Ikeyama N."/>
            <person name="Kumagai M."/>
            <person name="Ohmori H."/>
            <person name="Sakamoto M."/>
            <person name="Ohkuma M."/>
            <person name="Mitsumori M."/>
        </authorList>
    </citation>
    <scope>NUCLEOTIDE SEQUENCE</scope>
    <source>
        <strain evidence="1">JCM 8259</strain>
    </source>
</reference>
<organism evidence="1 2">
    <name type="scientific">Xylanibacter ruminicola</name>
    <name type="common">Prevotella ruminicola</name>
    <dbReference type="NCBI Taxonomy" id="839"/>
    <lineage>
        <taxon>Bacteria</taxon>
        <taxon>Pseudomonadati</taxon>
        <taxon>Bacteroidota</taxon>
        <taxon>Bacteroidia</taxon>
        <taxon>Bacteroidales</taxon>
        <taxon>Prevotellaceae</taxon>
        <taxon>Xylanibacter</taxon>
    </lineage>
</organism>
<proteinExistence type="predicted"/>
<sequence length="64" mass="7337">MCSIRGTQIKLHLTNTMKKMMTTPSFRALIKGMIDNDAQATVRNLEYVHVGRKTRDRFLKAKAV</sequence>
<name>A0AA37I174_XYLRU</name>
<dbReference type="EMBL" id="BPTT01000001">
    <property type="protein sequence ID" value="GJG32517.1"/>
    <property type="molecule type" value="Genomic_DNA"/>
</dbReference>
<evidence type="ECO:0000313" key="2">
    <source>
        <dbReference type="Proteomes" id="UP000887097"/>
    </source>
</evidence>
<evidence type="ECO:0000313" key="1">
    <source>
        <dbReference type="EMBL" id="GJG32517.1"/>
    </source>
</evidence>
<dbReference type="AlphaFoldDB" id="A0AA37I174"/>
<gene>
    <name evidence="1" type="ORF">PRMUPPPA20_06260</name>
</gene>
<accession>A0AA37I174</accession>
<dbReference type="Proteomes" id="UP000887097">
    <property type="component" value="Unassembled WGS sequence"/>
</dbReference>
<comment type="caution">
    <text evidence="1">The sequence shown here is derived from an EMBL/GenBank/DDBJ whole genome shotgun (WGS) entry which is preliminary data.</text>
</comment>